<dbReference type="HOGENOM" id="CLU_029751_1_0_1"/>
<name>A0A0D3I641_EMIH1</name>
<dbReference type="SMART" id="SM00368">
    <property type="entry name" value="LRR_RI"/>
    <property type="match status" value="2"/>
</dbReference>
<organism evidence="5 6">
    <name type="scientific">Emiliania huxleyi (strain CCMP1516)</name>
    <dbReference type="NCBI Taxonomy" id="280463"/>
    <lineage>
        <taxon>Eukaryota</taxon>
        <taxon>Haptista</taxon>
        <taxon>Haptophyta</taxon>
        <taxon>Prymnesiophyceae</taxon>
        <taxon>Isochrysidales</taxon>
        <taxon>Noelaerhabdaceae</taxon>
        <taxon>Emiliania</taxon>
    </lineage>
</organism>
<dbReference type="InterPro" id="IPR027038">
    <property type="entry name" value="RanGap"/>
</dbReference>
<dbReference type="InterPro" id="IPR001611">
    <property type="entry name" value="Leu-rich_rpt"/>
</dbReference>
<evidence type="ECO:0000256" key="4">
    <source>
        <dbReference type="SAM" id="MobiDB-lite"/>
    </source>
</evidence>
<dbReference type="GO" id="GO:0006913">
    <property type="term" value="P:nucleocytoplasmic transport"/>
    <property type="evidence" value="ECO:0007669"/>
    <property type="project" value="TreeGrafter"/>
</dbReference>
<dbReference type="PANTHER" id="PTHR24113">
    <property type="entry name" value="RAN GTPASE-ACTIVATING PROTEIN 1"/>
    <property type="match status" value="1"/>
</dbReference>
<evidence type="ECO:0000313" key="6">
    <source>
        <dbReference type="Proteomes" id="UP000013827"/>
    </source>
</evidence>
<dbReference type="SUPFAM" id="SSF52047">
    <property type="entry name" value="RNI-like"/>
    <property type="match status" value="1"/>
</dbReference>
<sequence length="673" mass="72727">MGCFSSRVEAPTEELPGPPAVELDAPTPADTAPPTQPAAALPSATDLGVSEKKLELWRKRGGGDLEPVLASGAVAVLDAQWVISHAEAGGVLTHRQALPKEAFLSFADLVEATDEYHLPVAALSYPWLTKDHPDPRGANLARVARALKALLTSPSIPRLGVFWDFGSLHQHPDPPNGVLRTEEQNALFKQGLSCLGTLYSHEHTCVLRLTSFPDGHKAEDQTEGTNVAKYFDRGWCATENAWAGLTKAGYLSLDLGKMRAGKEYDCDSLRDDCTQGGGRRPPLLPSAFAAELESKSFTNGKDDKPLVKQLYEAAFEEQFGKATALHYANLGWGDAEAAQLAEATDEYHLPVAALSYPWLTKDHPDPRGANLARVARALKALLTSPSIPRLGVFWDFGSLHQHPDPPNGVLRTEEQNALFKQGLSCLGTLYSHEHTCVLRLTSFPDGHKAEDQTEGTNVAKYFDRGWCATENAWAGLTKAGYLSLDLGKMRAGKEYDCDSLRDDCTQGGGRRPPLLPSAFAAELESKSFTNGKDDKPLVKQLYEAAFEEQFGKATALHYANLGWGDAEAAQLAEVLASGAAPRLETLFLRGNKIGDEGCKALAAALKEGAAPRLEYLDPYDNEINDEGWKALAAALKEGAAPSLKARDAPPRHTPLPRPMLIAPPLAEQPELVP</sequence>
<reference evidence="6" key="1">
    <citation type="journal article" date="2013" name="Nature">
        <title>Pan genome of the phytoplankton Emiliania underpins its global distribution.</title>
        <authorList>
            <person name="Read B.A."/>
            <person name="Kegel J."/>
            <person name="Klute M.J."/>
            <person name="Kuo A."/>
            <person name="Lefebvre S.C."/>
            <person name="Maumus F."/>
            <person name="Mayer C."/>
            <person name="Miller J."/>
            <person name="Monier A."/>
            <person name="Salamov A."/>
            <person name="Young J."/>
            <person name="Aguilar M."/>
            <person name="Claverie J.M."/>
            <person name="Frickenhaus S."/>
            <person name="Gonzalez K."/>
            <person name="Herman E.K."/>
            <person name="Lin Y.C."/>
            <person name="Napier J."/>
            <person name="Ogata H."/>
            <person name="Sarno A.F."/>
            <person name="Shmutz J."/>
            <person name="Schroeder D."/>
            <person name="de Vargas C."/>
            <person name="Verret F."/>
            <person name="von Dassow P."/>
            <person name="Valentin K."/>
            <person name="Van de Peer Y."/>
            <person name="Wheeler G."/>
            <person name="Dacks J.B."/>
            <person name="Delwiche C.F."/>
            <person name="Dyhrman S.T."/>
            <person name="Glockner G."/>
            <person name="John U."/>
            <person name="Richards T."/>
            <person name="Worden A.Z."/>
            <person name="Zhang X."/>
            <person name="Grigoriev I.V."/>
            <person name="Allen A.E."/>
            <person name="Bidle K."/>
            <person name="Borodovsky M."/>
            <person name="Bowler C."/>
            <person name="Brownlee C."/>
            <person name="Cock J.M."/>
            <person name="Elias M."/>
            <person name="Gladyshev V.N."/>
            <person name="Groth M."/>
            <person name="Guda C."/>
            <person name="Hadaegh A."/>
            <person name="Iglesias-Rodriguez M.D."/>
            <person name="Jenkins J."/>
            <person name="Jones B.M."/>
            <person name="Lawson T."/>
            <person name="Leese F."/>
            <person name="Lindquist E."/>
            <person name="Lobanov A."/>
            <person name="Lomsadze A."/>
            <person name="Malik S.B."/>
            <person name="Marsh M.E."/>
            <person name="Mackinder L."/>
            <person name="Mock T."/>
            <person name="Mueller-Roeber B."/>
            <person name="Pagarete A."/>
            <person name="Parker M."/>
            <person name="Probert I."/>
            <person name="Quesneville H."/>
            <person name="Raines C."/>
            <person name="Rensing S.A."/>
            <person name="Riano-Pachon D.M."/>
            <person name="Richier S."/>
            <person name="Rokitta S."/>
            <person name="Shiraiwa Y."/>
            <person name="Soanes D.M."/>
            <person name="van der Giezen M."/>
            <person name="Wahlund T.M."/>
            <person name="Williams B."/>
            <person name="Wilson W."/>
            <person name="Wolfe G."/>
            <person name="Wurch L.L."/>
        </authorList>
    </citation>
    <scope>NUCLEOTIDE SEQUENCE</scope>
</reference>
<evidence type="ECO:0008006" key="7">
    <source>
        <dbReference type="Google" id="ProtNLM"/>
    </source>
</evidence>
<dbReference type="GO" id="GO:0005096">
    <property type="term" value="F:GTPase activator activity"/>
    <property type="evidence" value="ECO:0007669"/>
    <property type="project" value="UniProtKB-KW"/>
</dbReference>
<feature type="compositionally biased region" description="Low complexity" evidence="4">
    <location>
        <begin position="25"/>
        <end position="44"/>
    </location>
</feature>
<reference evidence="5" key="2">
    <citation type="submission" date="2024-10" db="UniProtKB">
        <authorList>
            <consortium name="EnsemblProtists"/>
        </authorList>
    </citation>
    <scope>IDENTIFICATION</scope>
</reference>
<dbReference type="AlphaFoldDB" id="A0A0D3I641"/>
<evidence type="ECO:0000256" key="3">
    <source>
        <dbReference type="ARBA" id="ARBA00022737"/>
    </source>
</evidence>
<keyword evidence="6" id="KW-1185">Reference proteome</keyword>
<keyword evidence="3" id="KW-0677">Repeat</keyword>
<dbReference type="KEGG" id="ehx:EMIHUDRAFT_372183"/>
<protein>
    <recommendedName>
        <fullName evidence="7">Xylose isomerase-like TIM barrel domain-containing protein</fullName>
    </recommendedName>
</protein>
<evidence type="ECO:0000256" key="2">
    <source>
        <dbReference type="ARBA" id="ARBA00022614"/>
    </source>
</evidence>
<evidence type="ECO:0000256" key="1">
    <source>
        <dbReference type="ARBA" id="ARBA00022468"/>
    </source>
</evidence>
<dbReference type="Pfam" id="PF13516">
    <property type="entry name" value="LRR_6"/>
    <property type="match status" value="1"/>
</dbReference>
<dbReference type="GO" id="GO:0005634">
    <property type="term" value="C:nucleus"/>
    <property type="evidence" value="ECO:0007669"/>
    <property type="project" value="TreeGrafter"/>
</dbReference>
<dbReference type="EnsemblProtists" id="EOD06726">
    <property type="protein sequence ID" value="EOD06726"/>
    <property type="gene ID" value="EMIHUDRAFT_372183"/>
</dbReference>
<dbReference type="Gene3D" id="3.80.10.10">
    <property type="entry name" value="Ribonuclease Inhibitor"/>
    <property type="match status" value="1"/>
</dbReference>
<feature type="region of interest" description="Disordered" evidence="4">
    <location>
        <begin position="1"/>
        <end position="44"/>
    </location>
</feature>
<dbReference type="GO" id="GO:0005829">
    <property type="term" value="C:cytosol"/>
    <property type="evidence" value="ECO:0007669"/>
    <property type="project" value="TreeGrafter"/>
</dbReference>
<dbReference type="RefSeq" id="XP_005759155.1">
    <property type="nucleotide sequence ID" value="XM_005759098.1"/>
</dbReference>
<keyword evidence="2" id="KW-0433">Leucine-rich repeat</keyword>
<dbReference type="InterPro" id="IPR032675">
    <property type="entry name" value="LRR_dom_sf"/>
</dbReference>
<dbReference type="InterPro" id="IPR036237">
    <property type="entry name" value="Xyl_isomerase-like_sf"/>
</dbReference>
<keyword evidence="1" id="KW-0343">GTPase activation</keyword>
<proteinExistence type="predicted"/>
<dbReference type="GeneID" id="17252875"/>
<evidence type="ECO:0000313" key="5">
    <source>
        <dbReference type="EnsemblProtists" id="EOD06726"/>
    </source>
</evidence>
<feature type="region of interest" description="Disordered" evidence="4">
    <location>
        <begin position="640"/>
        <end position="673"/>
    </location>
</feature>
<dbReference type="SUPFAM" id="SSF51658">
    <property type="entry name" value="Xylose isomerase-like"/>
    <property type="match status" value="1"/>
</dbReference>
<dbReference type="GO" id="GO:0048471">
    <property type="term" value="C:perinuclear region of cytoplasm"/>
    <property type="evidence" value="ECO:0007669"/>
    <property type="project" value="TreeGrafter"/>
</dbReference>
<dbReference type="GO" id="GO:0031267">
    <property type="term" value="F:small GTPase binding"/>
    <property type="evidence" value="ECO:0007669"/>
    <property type="project" value="TreeGrafter"/>
</dbReference>
<accession>A0A0D3I641</accession>
<dbReference type="eggNOG" id="ENOG502QTEA">
    <property type="taxonomic scope" value="Eukaryota"/>
</dbReference>
<dbReference type="Proteomes" id="UP000013827">
    <property type="component" value="Unassembled WGS sequence"/>
</dbReference>
<dbReference type="PaxDb" id="2903-EOD06726"/>
<dbReference type="PANTHER" id="PTHR24113:SF12">
    <property type="entry name" value="RAN GTPASE-ACTIVATING PROTEIN 1"/>
    <property type="match status" value="1"/>
</dbReference>